<reference evidence="2" key="1">
    <citation type="submission" date="2018-02" db="EMBL/GenBank/DDBJ databases">
        <title>Rhizophora mucronata_Transcriptome.</title>
        <authorList>
            <person name="Meera S.P."/>
            <person name="Sreeshan A."/>
            <person name="Augustine A."/>
        </authorList>
    </citation>
    <scope>NUCLEOTIDE SEQUENCE</scope>
    <source>
        <tissue evidence="2">Leaf</tissue>
    </source>
</reference>
<organism evidence="2">
    <name type="scientific">Rhizophora mucronata</name>
    <name type="common">Asiatic mangrove</name>
    <dbReference type="NCBI Taxonomy" id="61149"/>
    <lineage>
        <taxon>Eukaryota</taxon>
        <taxon>Viridiplantae</taxon>
        <taxon>Streptophyta</taxon>
        <taxon>Embryophyta</taxon>
        <taxon>Tracheophyta</taxon>
        <taxon>Spermatophyta</taxon>
        <taxon>Magnoliopsida</taxon>
        <taxon>eudicotyledons</taxon>
        <taxon>Gunneridae</taxon>
        <taxon>Pentapetalae</taxon>
        <taxon>rosids</taxon>
        <taxon>fabids</taxon>
        <taxon>Malpighiales</taxon>
        <taxon>Rhizophoraceae</taxon>
        <taxon>Rhizophora</taxon>
    </lineage>
</organism>
<accession>A0A2P2NZS7</accession>
<proteinExistence type="predicted"/>
<sequence>MRDRLADSRFDIIRLCFRSSTSQTGRFWSLELEFELAGFWSDGFGSSELEIEPTGFGDWGMPGKSSQDSQGVEHFSKNPNGSPII</sequence>
<name>A0A2P2NZS7_RHIMU</name>
<evidence type="ECO:0000313" key="2">
    <source>
        <dbReference type="EMBL" id="MBX47990.1"/>
    </source>
</evidence>
<dbReference type="AlphaFoldDB" id="A0A2P2NZS7"/>
<protein>
    <submittedName>
        <fullName evidence="2">Uncharacterized protein</fullName>
    </submittedName>
</protein>
<evidence type="ECO:0000256" key="1">
    <source>
        <dbReference type="SAM" id="MobiDB-lite"/>
    </source>
</evidence>
<feature type="region of interest" description="Disordered" evidence="1">
    <location>
        <begin position="55"/>
        <end position="85"/>
    </location>
</feature>
<dbReference type="EMBL" id="GGEC01067506">
    <property type="protein sequence ID" value="MBX47990.1"/>
    <property type="molecule type" value="Transcribed_RNA"/>
</dbReference>